<evidence type="ECO:0000313" key="4">
    <source>
        <dbReference type="WBParaSite" id="HDID_0000862601-mRNA-1"/>
    </source>
</evidence>
<dbReference type="AlphaFoldDB" id="A0A0R3STB2"/>
<reference evidence="4" key="1">
    <citation type="submission" date="2017-02" db="UniProtKB">
        <authorList>
            <consortium name="WormBaseParasite"/>
        </authorList>
    </citation>
    <scope>IDENTIFICATION</scope>
</reference>
<evidence type="ECO:0000313" key="3">
    <source>
        <dbReference type="Proteomes" id="UP000274504"/>
    </source>
</evidence>
<accession>A0A0R3STB2</accession>
<evidence type="ECO:0000256" key="1">
    <source>
        <dbReference type="SAM" id="MobiDB-lite"/>
    </source>
</evidence>
<reference evidence="2 3" key="2">
    <citation type="submission" date="2018-11" db="EMBL/GenBank/DDBJ databases">
        <authorList>
            <consortium name="Pathogen Informatics"/>
        </authorList>
    </citation>
    <scope>NUCLEOTIDE SEQUENCE [LARGE SCALE GENOMIC DNA]</scope>
</reference>
<feature type="compositionally biased region" description="Polar residues" evidence="1">
    <location>
        <begin position="107"/>
        <end position="116"/>
    </location>
</feature>
<dbReference type="WBParaSite" id="HDID_0000862601-mRNA-1">
    <property type="protein sequence ID" value="HDID_0000862601-mRNA-1"/>
    <property type="gene ID" value="HDID_0000862601"/>
</dbReference>
<dbReference type="EMBL" id="UYSG01011111">
    <property type="protein sequence ID" value="VDL60942.1"/>
    <property type="molecule type" value="Genomic_DNA"/>
</dbReference>
<dbReference type="Proteomes" id="UP000274504">
    <property type="component" value="Unassembled WGS sequence"/>
</dbReference>
<proteinExistence type="predicted"/>
<organism evidence="4">
    <name type="scientific">Hymenolepis diminuta</name>
    <name type="common">Rat tapeworm</name>
    <dbReference type="NCBI Taxonomy" id="6216"/>
    <lineage>
        <taxon>Eukaryota</taxon>
        <taxon>Metazoa</taxon>
        <taxon>Spiralia</taxon>
        <taxon>Lophotrochozoa</taxon>
        <taxon>Platyhelminthes</taxon>
        <taxon>Cestoda</taxon>
        <taxon>Eucestoda</taxon>
        <taxon>Cyclophyllidea</taxon>
        <taxon>Hymenolepididae</taxon>
        <taxon>Hymenolepis</taxon>
    </lineage>
</organism>
<feature type="region of interest" description="Disordered" evidence="1">
    <location>
        <begin position="96"/>
        <end position="127"/>
    </location>
</feature>
<evidence type="ECO:0000313" key="2">
    <source>
        <dbReference type="EMBL" id="VDL60942.1"/>
    </source>
</evidence>
<sequence>MKEKDNVEFVNDNSTVFDGAIENTGRVSKHSVISALQLSPFLQSSTPTAAVAIPVAGTKDILSDPDKFIDHKSPVDGPQISPGESIQQEELLEFVPNAGHASEKLSHPSSNYSGFKSNHRNSHYVRM</sequence>
<name>A0A0R3STB2_HYMDI</name>
<protein>
    <submittedName>
        <fullName evidence="4">PAM2 domain-containing protein</fullName>
    </submittedName>
</protein>
<feature type="compositionally biased region" description="Basic residues" evidence="1">
    <location>
        <begin position="117"/>
        <end position="127"/>
    </location>
</feature>
<gene>
    <name evidence="2" type="ORF">HDID_LOCUS8624</name>
</gene>